<dbReference type="Pfam" id="PF05569">
    <property type="entry name" value="Peptidase_M56"/>
    <property type="match status" value="1"/>
</dbReference>
<reference evidence="7 8" key="1">
    <citation type="submission" date="2023-03" db="EMBL/GenBank/DDBJ databases">
        <title>Draft genome sequence of Thalassotalea insulae KCTC 62186T.</title>
        <authorList>
            <person name="Sawabe T."/>
        </authorList>
    </citation>
    <scope>NUCLEOTIDE SEQUENCE [LARGE SCALE GENOMIC DNA]</scope>
    <source>
        <strain evidence="7 8">KCTC 62186</strain>
    </source>
</reference>
<feature type="transmembrane region" description="Helical" evidence="5">
    <location>
        <begin position="319"/>
        <end position="338"/>
    </location>
</feature>
<comment type="subcellular location">
    <subcellularLocation>
        <location evidence="1">Membrane</location>
        <topology evidence="1">Single-pass membrane protein</topology>
    </subcellularLocation>
</comment>
<keyword evidence="2 5" id="KW-0812">Transmembrane</keyword>
<dbReference type="SUPFAM" id="SSF74653">
    <property type="entry name" value="TolA/TonB C-terminal domain"/>
    <property type="match status" value="1"/>
</dbReference>
<name>A0ABQ6GRB0_9GAMM</name>
<keyword evidence="8" id="KW-1185">Reference proteome</keyword>
<feature type="transmembrane region" description="Helical" evidence="5">
    <location>
        <begin position="12"/>
        <end position="36"/>
    </location>
</feature>
<dbReference type="InterPro" id="IPR006260">
    <property type="entry name" value="TonB/TolA_C"/>
</dbReference>
<sequence>MMESFISSPQWHNLALTLIHFLWQGCAIALVLKLLLAITPYSKAQLRYTWASLAMLSSLVAPIVTFIAIYQPIAEPIGYFANDIAAIISTQNLSNQEVITWYQDVFDTLPYVSILWLAIVCLLAAKLLIEIYHVNQLPNIATVAASEELSQRVEHLASQIGLTKTPQLLISLKAEIPMALGWIKPVILIPVAMLSGLTPAQLDMLILHELAHIRRHDYLVNFIQTLVEILLFFHPCVRWISKQMRNEREYCSDDIAVGVSGTPIAYARTLADTATICSKHRHHAIPTMAMAASGGDLKQRVVRLVDQQHCSSADDSGKFLATVLILFSVVAVLIKPYLNKELIDLSSGHISFIQTANEFIKQQPINNENLSATSIAKLLLKNEQVSTNGEIEQPVSMSNVVQINSTQAQTAPSIKEESLTETVKPQAIPTASHGKIEVKKQKEVDALVEKTNPGISQTEQLLSTQPKESLSELAFKRTDASQQVHGMKNPYAQQVAELVNEPIYQQTSKPINKVIIDKPLTPSEPKLKNPKLVIPAVIKQSKAKPQLAIRKAAKIIASPDPKYPSTAKRRGIELDVQVNFIIDTQGRVANIEFEEKSKVSFFRSAIRTAMAKWRFLPAKINGQPVESKMSKIFSFSLMK</sequence>
<proteinExistence type="predicted"/>
<dbReference type="RefSeq" id="WP_284244052.1">
    <property type="nucleotide sequence ID" value="NZ_BSST01000001.1"/>
</dbReference>
<dbReference type="InterPro" id="IPR008756">
    <property type="entry name" value="Peptidase_M56"/>
</dbReference>
<comment type="caution">
    <text evidence="7">The sequence shown here is derived from an EMBL/GenBank/DDBJ whole genome shotgun (WGS) entry which is preliminary data.</text>
</comment>
<dbReference type="Gene3D" id="3.30.2010.10">
    <property type="entry name" value="Metalloproteases ('zincins'), catalytic domain"/>
    <property type="match status" value="1"/>
</dbReference>
<accession>A0ABQ6GRB0</accession>
<evidence type="ECO:0000256" key="3">
    <source>
        <dbReference type="ARBA" id="ARBA00022989"/>
    </source>
</evidence>
<evidence type="ECO:0000256" key="5">
    <source>
        <dbReference type="SAM" id="Phobius"/>
    </source>
</evidence>
<dbReference type="NCBIfam" id="TIGR01352">
    <property type="entry name" value="tonB_Cterm"/>
    <property type="match status" value="1"/>
</dbReference>
<feature type="transmembrane region" description="Helical" evidence="5">
    <location>
        <begin position="48"/>
        <end position="70"/>
    </location>
</feature>
<evidence type="ECO:0000313" key="8">
    <source>
        <dbReference type="Proteomes" id="UP001157186"/>
    </source>
</evidence>
<dbReference type="InterPro" id="IPR052173">
    <property type="entry name" value="Beta-lactam_resp_regulator"/>
</dbReference>
<evidence type="ECO:0000256" key="1">
    <source>
        <dbReference type="ARBA" id="ARBA00004167"/>
    </source>
</evidence>
<evidence type="ECO:0000313" key="7">
    <source>
        <dbReference type="EMBL" id="GLX78164.1"/>
    </source>
</evidence>
<dbReference type="CDD" id="cd07341">
    <property type="entry name" value="M56_BlaR1_MecR1_like"/>
    <property type="match status" value="1"/>
</dbReference>
<evidence type="ECO:0000259" key="6">
    <source>
        <dbReference type="PROSITE" id="PS52015"/>
    </source>
</evidence>
<gene>
    <name evidence="7" type="ORF">tinsulaeT_15040</name>
</gene>
<dbReference type="PANTHER" id="PTHR34978">
    <property type="entry name" value="POSSIBLE SENSOR-TRANSDUCER PROTEIN BLAR"/>
    <property type="match status" value="1"/>
</dbReference>
<feature type="transmembrane region" description="Helical" evidence="5">
    <location>
        <begin position="218"/>
        <end position="240"/>
    </location>
</feature>
<dbReference type="EMBL" id="BSST01000001">
    <property type="protein sequence ID" value="GLX78164.1"/>
    <property type="molecule type" value="Genomic_DNA"/>
</dbReference>
<feature type="transmembrane region" description="Helical" evidence="5">
    <location>
        <begin position="109"/>
        <end position="129"/>
    </location>
</feature>
<organism evidence="7 8">
    <name type="scientific">Thalassotalea insulae</name>
    <dbReference type="NCBI Taxonomy" id="2056778"/>
    <lineage>
        <taxon>Bacteria</taxon>
        <taxon>Pseudomonadati</taxon>
        <taxon>Pseudomonadota</taxon>
        <taxon>Gammaproteobacteria</taxon>
        <taxon>Alteromonadales</taxon>
        <taxon>Colwelliaceae</taxon>
        <taxon>Thalassotalea</taxon>
    </lineage>
</organism>
<keyword evidence="4 5" id="KW-0472">Membrane</keyword>
<dbReference type="Gene3D" id="3.30.1150.10">
    <property type="match status" value="1"/>
</dbReference>
<evidence type="ECO:0000256" key="2">
    <source>
        <dbReference type="ARBA" id="ARBA00022692"/>
    </source>
</evidence>
<dbReference type="PANTHER" id="PTHR34978:SF3">
    <property type="entry name" value="SLR0241 PROTEIN"/>
    <property type="match status" value="1"/>
</dbReference>
<dbReference type="Pfam" id="PF03544">
    <property type="entry name" value="TonB_C"/>
    <property type="match status" value="1"/>
</dbReference>
<protein>
    <recommendedName>
        <fullName evidence="6">TonB C-terminal domain-containing protein</fullName>
    </recommendedName>
</protein>
<dbReference type="PROSITE" id="PS52015">
    <property type="entry name" value="TONB_CTD"/>
    <property type="match status" value="1"/>
</dbReference>
<keyword evidence="3 5" id="KW-1133">Transmembrane helix</keyword>
<dbReference type="InterPro" id="IPR037682">
    <property type="entry name" value="TonB_C"/>
</dbReference>
<evidence type="ECO:0000256" key="4">
    <source>
        <dbReference type="ARBA" id="ARBA00023136"/>
    </source>
</evidence>
<dbReference type="Proteomes" id="UP001157186">
    <property type="component" value="Unassembled WGS sequence"/>
</dbReference>
<feature type="domain" description="TonB C-terminal" evidence="6">
    <location>
        <begin position="548"/>
        <end position="639"/>
    </location>
</feature>
<feature type="transmembrane region" description="Helical" evidence="5">
    <location>
        <begin position="179"/>
        <end position="198"/>
    </location>
</feature>